<organism evidence="4 5">
    <name type="scientific">Piedraia hortae CBS 480.64</name>
    <dbReference type="NCBI Taxonomy" id="1314780"/>
    <lineage>
        <taxon>Eukaryota</taxon>
        <taxon>Fungi</taxon>
        <taxon>Dikarya</taxon>
        <taxon>Ascomycota</taxon>
        <taxon>Pezizomycotina</taxon>
        <taxon>Dothideomycetes</taxon>
        <taxon>Dothideomycetidae</taxon>
        <taxon>Capnodiales</taxon>
        <taxon>Piedraiaceae</taxon>
        <taxon>Piedraia</taxon>
    </lineage>
</organism>
<dbReference type="Proteomes" id="UP000799421">
    <property type="component" value="Unassembled WGS sequence"/>
</dbReference>
<protein>
    <recommendedName>
        <fullName evidence="3">Acyltransferase 3 domain-containing protein</fullName>
    </recommendedName>
</protein>
<feature type="transmembrane region" description="Helical" evidence="2">
    <location>
        <begin position="338"/>
        <end position="363"/>
    </location>
</feature>
<evidence type="ECO:0000259" key="3">
    <source>
        <dbReference type="Pfam" id="PF01757"/>
    </source>
</evidence>
<keyword evidence="2" id="KW-0812">Transmembrane</keyword>
<evidence type="ECO:0000313" key="4">
    <source>
        <dbReference type="EMBL" id="KAF2863921.1"/>
    </source>
</evidence>
<feature type="transmembrane region" description="Helical" evidence="2">
    <location>
        <begin position="149"/>
        <end position="171"/>
    </location>
</feature>
<evidence type="ECO:0000256" key="1">
    <source>
        <dbReference type="SAM" id="MobiDB-lite"/>
    </source>
</evidence>
<dbReference type="InterPro" id="IPR002656">
    <property type="entry name" value="Acyl_transf_3_dom"/>
</dbReference>
<dbReference type="InterPro" id="IPR050879">
    <property type="entry name" value="Acyltransferase_3"/>
</dbReference>
<keyword evidence="2" id="KW-0472">Membrane</keyword>
<gene>
    <name evidence="4" type="ORF">K470DRAFT_261443</name>
</gene>
<dbReference type="PANTHER" id="PTHR23028">
    <property type="entry name" value="ACETYLTRANSFERASE"/>
    <property type="match status" value="1"/>
</dbReference>
<dbReference type="EMBL" id="MU005958">
    <property type="protein sequence ID" value="KAF2863921.1"/>
    <property type="molecule type" value="Genomic_DNA"/>
</dbReference>
<proteinExistence type="predicted"/>
<feature type="transmembrane region" description="Helical" evidence="2">
    <location>
        <begin position="433"/>
        <end position="452"/>
    </location>
</feature>
<sequence>MRPTGQMAARQLCMLYDEAVCPSLFDSSAIPGISAIFICKSPDLTPDHAHPPDPRTPDLGQSPSLALLDKIAMPRDDSPRRENLLEKGEHDGYADVERVSPGSQARGLLRNVGQMVYGLVGAVRPSIFSRAPKKPVKLRRTAYLDGMRGFAALLVYILHHQLWAHISFGGFSLQHGFGYNGTYYFATFPGIRTFFTGGHYAVGIFFILSGYVLSAKPLSCIHAADYVGLEANVASALFRRWLRLYLPIIITTFLIWHFWHVFGIWMEFTPEPTYRQELWKWYSEFKNFSFVFTTGGFPWSTYNSHTWSIPVEMKGSIAVYTTCIAVSRMRTNARLLTLAALVYYFMYIADGAYFAFFSAGILLSDLDLLALEDQLPGCIAWLKPYKTPLAVIGFVVSIWLGGCPSFDNEKETLRKQFGWYYASFIVPQAVFDYKWFFLFWAAVLQLIVVPHLPPIKRFFETRFCQYLGRISYMFYLVHGPILASLGDRMYAMVGLARPDANLNIADWVNRFPLPAFGPFGLELNFLACQMVLLPFTFWVAEIATTLIDDPVLRFCQWLYKMTLPAE</sequence>
<evidence type="ECO:0000256" key="2">
    <source>
        <dbReference type="SAM" id="Phobius"/>
    </source>
</evidence>
<name>A0A6A7C8S8_9PEZI</name>
<dbReference type="AlphaFoldDB" id="A0A6A7C8S8"/>
<accession>A0A6A7C8S8</accession>
<feature type="region of interest" description="Disordered" evidence="1">
    <location>
        <begin position="77"/>
        <end position="97"/>
    </location>
</feature>
<dbReference type="OrthoDB" id="5819582at2759"/>
<keyword evidence="2" id="KW-1133">Transmembrane helix</keyword>
<feature type="domain" description="Acyltransferase 3" evidence="3">
    <location>
        <begin position="142"/>
        <end position="488"/>
    </location>
</feature>
<feature type="transmembrane region" description="Helical" evidence="2">
    <location>
        <begin position="191"/>
        <end position="213"/>
    </location>
</feature>
<dbReference type="Pfam" id="PF01757">
    <property type="entry name" value="Acyl_transf_3"/>
    <property type="match status" value="1"/>
</dbReference>
<feature type="transmembrane region" description="Helical" evidence="2">
    <location>
        <begin position="307"/>
        <end position="326"/>
    </location>
</feature>
<keyword evidence="5" id="KW-1185">Reference proteome</keyword>
<reference evidence="4" key="1">
    <citation type="journal article" date="2020" name="Stud. Mycol.">
        <title>101 Dothideomycetes genomes: a test case for predicting lifestyles and emergence of pathogens.</title>
        <authorList>
            <person name="Haridas S."/>
            <person name="Albert R."/>
            <person name="Binder M."/>
            <person name="Bloem J."/>
            <person name="Labutti K."/>
            <person name="Salamov A."/>
            <person name="Andreopoulos B."/>
            <person name="Baker S."/>
            <person name="Barry K."/>
            <person name="Bills G."/>
            <person name="Bluhm B."/>
            <person name="Cannon C."/>
            <person name="Castanera R."/>
            <person name="Culley D."/>
            <person name="Daum C."/>
            <person name="Ezra D."/>
            <person name="Gonzalez J."/>
            <person name="Henrissat B."/>
            <person name="Kuo A."/>
            <person name="Liang C."/>
            <person name="Lipzen A."/>
            <person name="Lutzoni F."/>
            <person name="Magnuson J."/>
            <person name="Mondo S."/>
            <person name="Nolan M."/>
            <person name="Ohm R."/>
            <person name="Pangilinan J."/>
            <person name="Park H.-J."/>
            <person name="Ramirez L."/>
            <person name="Alfaro M."/>
            <person name="Sun H."/>
            <person name="Tritt A."/>
            <person name="Yoshinaga Y."/>
            <person name="Zwiers L.-H."/>
            <person name="Turgeon B."/>
            <person name="Goodwin S."/>
            <person name="Spatafora J."/>
            <person name="Crous P."/>
            <person name="Grigoriev I."/>
        </authorList>
    </citation>
    <scope>NUCLEOTIDE SEQUENCE</scope>
    <source>
        <strain evidence="4">CBS 480.64</strain>
    </source>
</reference>
<evidence type="ECO:0000313" key="5">
    <source>
        <dbReference type="Proteomes" id="UP000799421"/>
    </source>
</evidence>
<feature type="transmembrane region" description="Helical" evidence="2">
    <location>
        <begin position="244"/>
        <end position="266"/>
    </location>
</feature>
<dbReference type="GO" id="GO:0016747">
    <property type="term" value="F:acyltransferase activity, transferring groups other than amino-acyl groups"/>
    <property type="evidence" value="ECO:0007669"/>
    <property type="project" value="InterPro"/>
</dbReference>
<dbReference type="PANTHER" id="PTHR23028:SF125">
    <property type="entry name" value="ACYLTRANSFERASE"/>
    <property type="match status" value="1"/>
</dbReference>